<reference evidence="14 15" key="1">
    <citation type="submission" date="2015-11" db="EMBL/GenBank/DDBJ databases">
        <title>Genomic analysis of 38 Legionella species identifies large and diverse effector repertoires.</title>
        <authorList>
            <person name="Burstein D."/>
            <person name="Amaro F."/>
            <person name="Zusman T."/>
            <person name="Lifshitz Z."/>
            <person name="Cohen O."/>
            <person name="Gilbert J.A."/>
            <person name="Pupko T."/>
            <person name="Shuman H.A."/>
            <person name="Segal G."/>
        </authorList>
    </citation>
    <scope>NUCLEOTIDE SEQUENCE [LARGE SCALE GENOMIC DNA]</scope>
    <source>
        <strain evidence="14 15">ATCC 49751</strain>
    </source>
</reference>
<dbReference type="EC" id="2.7.6.3" evidence="3"/>
<dbReference type="InterPro" id="IPR000550">
    <property type="entry name" value="Hppk"/>
</dbReference>
<dbReference type="eggNOG" id="COG0801">
    <property type="taxonomic scope" value="Bacteria"/>
</dbReference>
<comment type="similarity">
    <text evidence="2">Belongs to the HPPK family.</text>
</comment>
<dbReference type="CDD" id="cd00483">
    <property type="entry name" value="HPPK"/>
    <property type="match status" value="1"/>
</dbReference>
<evidence type="ECO:0000256" key="7">
    <source>
        <dbReference type="ARBA" id="ARBA00022777"/>
    </source>
</evidence>
<dbReference type="GO" id="GO:0005524">
    <property type="term" value="F:ATP binding"/>
    <property type="evidence" value="ECO:0007669"/>
    <property type="project" value="UniProtKB-KW"/>
</dbReference>
<comment type="function">
    <text evidence="10">Catalyzes the transfer of pyrophosphate from adenosine triphosphate (ATP) to 6-hydroxymethyl-7,8-dihydropterin, an enzymatic step in folate biosynthesis pathway.</text>
</comment>
<dbReference type="Gene3D" id="3.30.70.560">
    <property type="entry name" value="7,8-Dihydro-6-hydroxymethylpterin-pyrophosphokinase HPPK"/>
    <property type="match status" value="1"/>
</dbReference>
<dbReference type="SUPFAM" id="SSF55083">
    <property type="entry name" value="6-hydroxymethyl-7,8-dihydropterin pyrophosphokinase, HPPK"/>
    <property type="match status" value="1"/>
</dbReference>
<evidence type="ECO:0000256" key="10">
    <source>
        <dbReference type="ARBA" id="ARBA00029409"/>
    </source>
</evidence>
<proteinExistence type="inferred from homology"/>
<dbReference type="PROSITE" id="PS00794">
    <property type="entry name" value="HPPK"/>
    <property type="match status" value="1"/>
</dbReference>
<evidence type="ECO:0000256" key="4">
    <source>
        <dbReference type="ARBA" id="ARBA00016218"/>
    </source>
</evidence>
<dbReference type="AlphaFoldDB" id="A0A0W0VSF3"/>
<dbReference type="InterPro" id="IPR035907">
    <property type="entry name" value="Hppk_sf"/>
</dbReference>
<feature type="domain" description="7,8-dihydro-6-hydroxymethylpterin-pyrophosphokinase" evidence="13">
    <location>
        <begin position="88"/>
        <end position="99"/>
    </location>
</feature>
<accession>A0A0W0VSF3</accession>
<comment type="caution">
    <text evidence="14">The sequence shown here is derived from an EMBL/GenBank/DDBJ whole genome shotgun (WGS) entry which is preliminary data.</text>
</comment>
<evidence type="ECO:0000256" key="12">
    <source>
        <dbReference type="ARBA" id="ARBA00033413"/>
    </source>
</evidence>
<evidence type="ECO:0000256" key="1">
    <source>
        <dbReference type="ARBA" id="ARBA00005051"/>
    </source>
</evidence>
<evidence type="ECO:0000313" key="15">
    <source>
        <dbReference type="Proteomes" id="UP000054869"/>
    </source>
</evidence>
<evidence type="ECO:0000256" key="11">
    <source>
        <dbReference type="ARBA" id="ARBA00029766"/>
    </source>
</evidence>
<gene>
    <name evidence="14" type="primary">folK</name>
    <name evidence="14" type="ORF">Llan_0938</name>
</gene>
<keyword evidence="5" id="KW-0808">Transferase</keyword>
<dbReference type="EMBL" id="LNYI01000017">
    <property type="protein sequence ID" value="KTD23100.1"/>
    <property type="molecule type" value="Genomic_DNA"/>
</dbReference>
<evidence type="ECO:0000256" key="6">
    <source>
        <dbReference type="ARBA" id="ARBA00022741"/>
    </source>
</evidence>
<dbReference type="Pfam" id="PF01288">
    <property type="entry name" value="HPPK"/>
    <property type="match status" value="1"/>
</dbReference>
<dbReference type="PANTHER" id="PTHR43071:SF1">
    <property type="entry name" value="2-AMINO-4-HYDROXY-6-HYDROXYMETHYLDIHYDROPTERIDINE PYROPHOSPHOKINASE"/>
    <property type="match status" value="1"/>
</dbReference>
<dbReference type="Proteomes" id="UP000054869">
    <property type="component" value="Unassembled WGS sequence"/>
</dbReference>
<dbReference type="GO" id="GO:0003848">
    <property type="term" value="F:2-amino-4-hydroxy-6-hydroxymethyldihydropteridine diphosphokinase activity"/>
    <property type="evidence" value="ECO:0007669"/>
    <property type="project" value="UniProtKB-EC"/>
</dbReference>
<evidence type="ECO:0000256" key="8">
    <source>
        <dbReference type="ARBA" id="ARBA00022840"/>
    </source>
</evidence>
<evidence type="ECO:0000313" key="14">
    <source>
        <dbReference type="EMBL" id="KTD23100.1"/>
    </source>
</evidence>
<sequence length="150" mass="17442">MNLCYLGLGSNLNSPERQLRQAIQALRQLPSTYLLKVARFYRNKAWGRKGQPRFYNTVALIQTCLTPQQLLLTCQKIERKQGRIRHVKWGSRTLDIDILLYGSLIIESEKLIIPHPRMHLRDFVILPLLEICPKPITEDKRLAAIVQKRA</sequence>
<evidence type="ECO:0000256" key="9">
    <source>
        <dbReference type="ARBA" id="ARBA00022909"/>
    </source>
</evidence>
<dbReference type="NCBIfam" id="TIGR01498">
    <property type="entry name" value="folK"/>
    <property type="match status" value="1"/>
</dbReference>
<keyword evidence="6" id="KW-0547">Nucleotide-binding</keyword>
<dbReference type="GO" id="GO:0016301">
    <property type="term" value="F:kinase activity"/>
    <property type="evidence" value="ECO:0007669"/>
    <property type="project" value="UniProtKB-KW"/>
</dbReference>
<name>A0A0W0VSF3_9GAMM</name>
<dbReference type="STRING" id="45067.Llan_0938"/>
<dbReference type="PATRIC" id="fig|45067.4.peg.970"/>
<keyword evidence="9" id="KW-0289">Folate biosynthesis</keyword>
<dbReference type="RefSeq" id="WP_028372942.1">
    <property type="nucleotide sequence ID" value="NZ_CAAAJD010000038.1"/>
</dbReference>
<dbReference type="GO" id="GO:0046656">
    <property type="term" value="P:folic acid biosynthetic process"/>
    <property type="evidence" value="ECO:0007669"/>
    <property type="project" value="UniProtKB-KW"/>
</dbReference>
<evidence type="ECO:0000256" key="3">
    <source>
        <dbReference type="ARBA" id="ARBA00013253"/>
    </source>
</evidence>
<organism evidence="14 15">
    <name type="scientific">Legionella lansingensis</name>
    <dbReference type="NCBI Taxonomy" id="45067"/>
    <lineage>
        <taxon>Bacteria</taxon>
        <taxon>Pseudomonadati</taxon>
        <taxon>Pseudomonadota</taxon>
        <taxon>Gammaproteobacteria</taxon>
        <taxon>Legionellales</taxon>
        <taxon>Legionellaceae</taxon>
        <taxon>Legionella</taxon>
    </lineage>
</organism>
<evidence type="ECO:0000256" key="5">
    <source>
        <dbReference type="ARBA" id="ARBA00022679"/>
    </source>
</evidence>
<protein>
    <recommendedName>
        <fullName evidence="4">2-amino-4-hydroxy-6-hydroxymethyldihydropteridine pyrophosphokinase</fullName>
        <ecNumber evidence="3">2.7.6.3</ecNumber>
    </recommendedName>
    <alternativeName>
        <fullName evidence="11">6-hydroxymethyl-7,8-dihydropterin pyrophosphokinase</fullName>
    </alternativeName>
    <alternativeName>
        <fullName evidence="12">7,8-dihydro-6-hydroxymethylpterin-pyrophosphokinase</fullName>
    </alternativeName>
</protein>
<keyword evidence="8" id="KW-0067">ATP-binding</keyword>
<dbReference type="OrthoDB" id="9808041at2"/>
<evidence type="ECO:0000259" key="13">
    <source>
        <dbReference type="PROSITE" id="PS00794"/>
    </source>
</evidence>
<keyword evidence="15" id="KW-1185">Reference proteome</keyword>
<dbReference type="PANTHER" id="PTHR43071">
    <property type="entry name" value="2-AMINO-4-HYDROXY-6-HYDROXYMETHYLDIHYDROPTERIDINE PYROPHOSPHOKINASE"/>
    <property type="match status" value="1"/>
</dbReference>
<evidence type="ECO:0000256" key="2">
    <source>
        <dbReference type="ARBA" id="ARBA00005810"/>
    </source>
</evidence>
<dbReference type="GO" id="GO:0046654">
    <property type="term" value="P:tetrahydrofolate biosynthetic process"/>
    <property type="evidence" value="ECO:0007669"/>
    <property type="project" value="UniProtKB-UniPathway"/>
</dbReference>
<dbReference type="UniPathway" id="UPA00077">
    <property type="reaction ID" value="UER00155"/>
</dbReference>
<comment type="pathway">
    <text evidence="1">Cofactor biosynthesis; tetrahydrofolate biosynthesis; 2-amino-4-hydroxy-6-hydroxymethyl-7,8-dihydropteridine diphosphate from 7,8-dihydroneopterin triphosphate: step 4/4.</text>
</comment>
<keyword evidence="7 14" id="KW-0418">Kinase</keyword>